<accession>A0A1F4PND4</accession>
<comment type="caution">
    <text evidence="1">The sequence shown here is derived from an EMBL/GenBank/DDBJ whole genome shotgun (WGS) entry which is preliminary data.</text>
</comment>
<reference evidence="1 2" key="1">
    <citation type="journal article" date="2016" name="Nat. Commun.">
        <title>Thousands of microbial genomes shed light on interconnected biogeochemical processes in an aquifer system.</title>
        <authorList>
            <person name="Anantharaman K."/>
            <person name="Brown C.T."/>
            <person name="Hug L.A."/>
            <person name="Sharon I."/>
            <person name="Castelle C.J."/>
            <person name="Probst A.J."/>
            <person name="Thomas B.C."/>
            <person name="Singh A."/>
            <person name="Wilkins M.J."/>
            <person name="Karaoz U."/>
            <person name="Brodie E.L."/>
            <person name="Williams K.H."/>
            <person name="Hubbard S.S."/>
            <person name="Banfield J.F."/>
        </authorList>
    </citation>
    <scope>NUCLEOTIDE SEQUENCE [LARGE SCALE GENOMIC DNA]</scope>
</reference>
<name>A0A1F4PND4_UNCK3</name>
<evidence type="ECO:0000313" key="2">
    <source>
        <dbReference type="Proteomes" id="UP000179010"/>
    </source>
</evidence>
<dbReference type="Proteomes" id="UP000179010">
    <property type="component" value="Unassembled WGS sequence"/>
</dbReference>
<dbReference type="EMBL" id="METE01000009">
    <property type="protein sequence ID" value="OGB85191.1"/>
    <property type="molecule type" value="Genomic_DNA"/>
</dbReference>
<sequence length="75" mass="8269">METARLVDHQIRVEVTQTEGVLTIKFPDGSCVTWPVSDLSVSSGEMYLTLSPKATLPDKAALARQILQEILQVNQ</sequence>
<gene>
    <name evidence="1" type="ORF">A2994_03495</name>
</gene>
<proteinExistence type="predicted"/>
<dbReference type="AlphaFoldDB" id="A0A1F4PND4"/>
<organism evidence="1 2">
    <name type="scientific">candidate division Kazan bacterium RIFCSPLOWO2_01_FULL_48_13</name>
    <dbReference type="NCBI Taxonomy" id="1798539"/>
    <lineage>
        <taxon>Bacteria</taxon>
        <taxon>Bacteria division Kazan-3B-28</taxon>
    </lineage>
</organism>
<evidence type="ECO:0000313" key="1">
    <source>
        <dbReference type="EMBL" id="OGB85191.1"/>
    </source>
</evidence>
<dbReference type="STRING" id="1798539.A2994_03495"/>
<protein>
    <submittedName>
        <fullName evidence="1">Uncharacterized protein</fullName>
    </submittedName>
</protein>